<accession>A0AAP4TYY1</accession>
<comment type="similarity">
    <text evidence="8 9">Belongs to the TRAP transporter small permease family.</text>
</comment>
<feature type="domain" description="Tripartite ATP-independent periplasmic transporters DctQ component" evidence="11">
    <location>
        <begin position="24"/>
        <end position="148"/>
    </location>
</feature>
<evidence type="ECO:0000313" key="12">
    <source>
        <dbReference type="EMBL" id="MDO6672840.1"/>
    </source>
</evidence>
<evidence type="ECO:0000256" key="1">
    <source>
        <dbReference type="ARBA" id="ARBA00004429"/>
    </source>
</evidence>
<dbReference type="RefSeq" id="WP_303594428.1">
    <property type="nucleotide sequence ID" value="NZ_JAUORK010000016.1"/>
</dbReference>
<feature type="transmembrane region" description="Helical" evidence="9">
    <location>
        <begin position="127"/>
        <end position="146"/>
    </location>
</feature>
<dbReference type="Proteomes" id="UP001170481">
    <property type="component" value="Unassembled WGS sequence"/>
</dbReference>
<keyword evidence="5 9" id="KW-0812">Transmembrane</keyword>
<evidence type="ECO:0000256" key="2">
    <source>
        <dbReference type="ARBA" id="ARBA00022448"/>
    </source>
</evidence>
<evidence type="ECO:0000256" key="8">
    <source>
        <dbReference type="ARBA" id="ARBA00038436"/>
    </source>
</evidence>
<evidence type="ECO:0000256" key="3">
    <source>
        <dbReference type="ARBA" id="ARBA00022475"/>
    </source>
</evidence>
<dbReference type="GO" id="GO:0005886">
    <property type="term" value="C:plasma membrane"/>
    <property type="evidence" value="ECO:0007669"/>
    <property type="project" value="UniProtKB-SubCell"/>
</dbReference>
<evidence type="ECO:0000256" key="10">
    <source>
        <dbReference type="SAM" id="MobiDB-lite"/>
    </source>
</evidence>
<comment type="caution">
    <text evidence="12">The sequence shown here is derived from an EMBL/GenBank/DDBJ whole genome shotgun (WGS) entry which is preliminary data.</text>
</comment>
<evidence type="ECO:0000313" key="13">
    <source>
        <dbReference type="Proteomes" id="UP001170481"/>
    </source>
</evidence>
<comment type="function">
    <text evidence="9">Part of the tripartite ATP-independent periplasmic (TRAP) transport system.</text>
</comment>
<protein>
    <recommendedName>
        <fullName evidence="9">TRAP transporter small permease protein</fullName>
    </recommendedName>
</protein>
<dbReference type="PANTHER" id="PTHR35011:SF2">
    <property type="entry name" value="2,3-DIKETO-L-GULONATE TRAP TRANSPORTER SMALL PERMEASE PROTEIN YIAM"/>
    <property type="match status" value="1"/>
</dbReference>
<comment type="subcellular location">
    <subcellularLocation>
        <location evidence="1 9">Cell inner membrane</location>
        <topology evidence="1 9">Multi-pass membrane protein</topology>
    </subcellularLocation>
</comment>
<dbReference type="GO" id="GO:0015740">
    <property type="term" value="P:C4-dicarboxylate transport"/>
    <property type="evidence" value="ECO:0007669"/>
    <property type="project" value="TreeGrafter"/>
</dbReference>
<feature type="transmembrane region" description="Helical" evidence="9">
    <location>
        <begin position="47"/>
        <end position="64"/>
    </location>
</feature>
<name>A0AAP4TYY1_9GAMM</name>
<dbReference type="EMBL" id="JAUORK010000016">
    <property type="protein sequence ID" value="MDO6672840.1"/>
    <property type="molecule type" value="Genomic_DNA"/>
</dbReference>
<sequence length="202" mass="23453">MRVLLKFLDNIENYLCQFLLVVFVIILFTQIMLRNLFSYSIPWGDELATYAFVWFAYLGAVYATRMSAHNRVTFQFRFLPRWVETLCGVLTDIIWIAFNAVFIYYSYDFVFNKMNLFWKSQTLGVPMKYFYLILPLAFTAMTVRIIQTNYLKFARKEDIVDPDSQAMEELKQGGDGQAIDPQASDAQASDGQPSERQEGGKS</sequence>
<keyword evidence="3" id="KW-1003">Cell membrane</keyword>
<keyword evidence="4 9" id="KW-0997">Cell inner membrane</keyword>
<keyword evidence="7 9" id="KW-0472">Membrane</keyword>
<reference evidence="12" key="1">
    <citation type="submission" date="2023-07" db="EMBL/GenBank/DDBJ databases">
        <title>Genome content predicts the carbon catabolic preferences of heterotrophic bacteria.</title>
        <authorList>
            <person name="Gralka M."/>
        </authorList>
    </citation>
    <scope>NUCLEOTIDE SEQUENCE</scope>
    <source>
        <strain evidence="12">C2R13</strain>
    </source>
</reference>
<evidence type="ECO:0000256" key="9">
    <source>
        <dbReference type="RuleBase" id="RU369079"/>
    </source>
</evidence>
<evidence type="ECO:0000256" key="5">
    <source>
        <dbReference type="ARBA" id="ARBA00022692"/>
    </source>
</evidence>
<evidence type="ECO:0000256" key="4">
    <source>
        <dbReference type="ARBA" id="ARBA00022519"/>
    </source>
</evidence>
<dbReference type="InterPro" id="IPR055348">
    <property type="entry name" value="DctQ"/>
</dbReference>
<evidence type="ECO:0000256" key="7">
    <source>
        <dbReference type="ARBA" id="ARBA00023136"/>
    </source>
</evidence>
<dbReference type="GO" id="GO:0022857">
    <property type="term" value="F:transmembrane transporter activity"/>
    <property type="evidence" value="ECO:0007669"/>
    <property type="project" value="UniProtKB-UniRule"/>
</dbReference>
<dbReference type="PANTHER" id="PTHR35011">
    <property type="entry name" value="2,3-DIKETO-L-GULONATE TRAP TRANSPORTER SMALL PERMEASE PROTEIN YIAM"/>
    <property type="match status" value="1"/>
</dbReference>
<dbReference type="AlphaFoldDB" id="A0AAP4TYY1"/>
<gene>
    <name evidence="12" type="ORF">Q4535_12010</name>
</gene>
<evidence type="ECO:0000256" key="6">
    <source>
        <dbReference type="ARBA" id="ARBA00022989"/>
    </source>
</evidence>
<organism evidence="12 13">
    <name type="scientific">Cobetia amphilecti</name>
    <dbReference type="NCBI Taxonomy" id="1055104"/>
    <lineage>
        <taxon>Bacteria</taxon>
        <taxon>Pseudomonadati</taxon>
        <taxon>Pseudomonadota</taxon>
        <taxon>Gammaproteobacteria</taxon>
        <taxon>Oceanospirillales</taxon>
        <taxon>Halomonadaceae</taxon>
        <taxon>Cobetia</taxon>
    </lineage>
</organism>
<feature type="region of interest" description="Disordered" evidence="10">
    <location>
        <begin position="164"/>
        <end position="202"/>
    </location>
</feature>
<dbReference type="Pfam" id="PF04290">
    <property type="entry name" value="DctQ"/>
    <property type="match status" value="1"/>
</dbReference>
<dbReference type="InterPro" id="IPR007387">
    <property type="entry name" value="TRAP_DctQ"/>
</dbReference>
<comment type="subunit">
    <text evidence="9">The complex comprises the extracytoplasmic solute receptor protein and the two transmembrane proteins.</text>
</comment>
<keyword evidence="6 9" id="KW-1133">Transmembrane helix</keyword>
<feature type="compositionally biased region" description="Basic and acidic residues" evidence="10">
    <location>
        <begin position="193"/>
        <end position="202"/>
    </location>
</feature>
<feature type="transmembrane region" description="Helical" evidence="9">
    <location>
        <begin position="12"/>
        <end position="32"/>
    </location>
</feature>
<evidence type="ECO:0000259" key="11">
    <source>
        <dbReference type="Pfam" id="PF04290"/>
    </source>
</evidence>
<feature type="transmembrane region" description="Helical" evidence="9">
    <location>
        <begin position="85"/>
        <end position="107"/>
    </location>
</feature>
<proteinExistence type="inferred from homology"/>
<keyword evidence="2 9" id="KW-0813">Transport</keyword>